<dbReference type="InterPro" id="IPR029058">
    <property type="entry name" value="AB_hydrolase_fold"/>
</dbReference>
<dbReference type="Gene3D" id="3.40.50.1820">
    <property type="entry name" value="alpha/beta hydrolase"/>
    <property type="match status" value="1"/>
</dbReference>
<evidence type="ECO:0000256" key="1">
    <source>
        <dbReference type="ARBA" id="ARBA00022801"/>
    </source>
</evidence>
<dbReference type="PANTHER" id="PTHR48081:SF6">
    <property type="entry name" value="PEPTIDASE S9 PROLYL OLIGOPEPTIDASE CATALYTIC DOMAIN-CONTAINING PROTEIN"/>
    <property type="match status" value="1"/>
</dbReference>
<protein>
    <submittedName>
        <fullName evidence="3">Alpha/beta hydrolase</fullName>
    </submittedName>
</protein>
<dbReference type="GO" id="GO:0016787">
    <property type="term" value="F:hydrolase activity"/>
    <property type="evidence" value="ECO:0007669"/>
    <property type="project" value="UniProtKB-KW"/>
</dbReference>
<evidence type="ECO:0000313" key="3">
    <source>
        <dbReference type="EMBL" id="MBD7913184.1"/>
    </source>
</evidence>
<dbReference type="InterPro" id="IPR049492">
    <property type="entry name" value="BD-FAE-like_dom"/>
</dbReference>
<comment type="caution">
    <text evidence="3">The sequence shown here is derived from an EMBL/GenBank/DDBJ whole genome shotgun (WGS) entry which is preliminary data.</text>
</comment>
<dbReference type="Proteomes" id="UP000627781">
    <property type="component" value="Unassembled WGS sequence"/>
</dbReference>
<evidence type="ECO:0000259" key="2">
    <source>
        <dbReference type="Pfam" id="PF20434"/>
    </source>
</evidence>
<gene>
    <name evidence="3" type="ORF">H9661_17675</name>
</gene>
<keyword evidence="4" id="KW-1185">Reference proteome</keyword>
<proteinExistence type="predicted"/>
<sequence>MINENYALWEKGEYKYEVKGDFIPNLVTYIHNDDNVRPAIIIVPGGGYRIVTPLEGEIVAKEFYKNGYNAFVLTYTTNWLLRTPLKFQPLQDLSKAVRLIRKEAEQFHIDSEKLILCGFSAGGHLCGSLAVHYDAKELKLNNEYDCYSNRPNAAILCYPVISSSEYVHRGSFTALLGENATRDELEYMSLEKHITKNTPPVFLWHSVTDNSVPVENSYLLAKSCKKQGVVFEQHIFANGVHGMSLANEEWATGDYGKDYTMEQLFETAEFLLENHMELPEPYKNIREIPKGVSVRDLIIKEKIRQHVLLAESDEGIAVWPKLACSWVNKVLNN</sequence>
<feature type="domain" description="BD-FAE-like" evidence="2">
    <location>
        <begin position="33"/>
        <end position="222"/>
    </location>
</feature>
<accession>A0ABR8PYF1</accession>
<dbReference type="SUPFAM" id="SSF53474">
    <property type="entry name" value="alpha/beta-Hydrolases"/>
    <property type="match status" value="1"/>
</dbReference>
<evidence type="ECO:0000313" key="4">
    <source>
        <dbReference type="Proteomes" id="UP000627781"/>
    </source>
</evidence>
<dbReference type="EMBL" id="JACSRA010000038">
    <property type="protein sequence ID" value="MBD7913184.1"/>
    <property type="molecule type" value="Genomic_DNA"/>
</dbReference>
<organism evidence="3 4">
    <name type="scientific">Clostridium cibarium</name>
    <dbReference type="NCBI Taxonomy" id="2762247"/>
    <lineage>
        <taxon>Bacteria</taxon>
        <taxon>Bacillati</taxon>
        <taxon>Bacillota</taxon>
        <taxon>Clostridia</taxon>
        <taxon>Eubacteriales</taxon>
        <taxon>Clostridiaceae</taxon>
        <taxon>Clostridium</taxon>
    </lineage>
</organism>
<dbReference type="InterPro" id="IPR050300">
    <property type="entry name" value="GDXG_lipolytic_enzyme"/>
</dbReference>
<dbReference type="Pfam" id="PF20434">
    <property type="entry name" value="BD-FAE"/>
    <property type="match status" value="1"/>
</dbReference>
<name>A0ABR8PYF1_9CLOT</name>
<reference evidence="3 4" key="1">
    <citation type="submission" date="2020-08" db="EMBL/GenBank/DDBJ databases">
        <title>A Genomic Blueprint of the Chicken Gut Microbiome.</title>
        <authorList>
            <person name="Gilroy R."/>
            <person name="Ravi A."/>
            <person name="Getino M."/>
            <person name="Pursley I."/>
            <person name="Horton D.L."/>
            <person name="Alikhan N.-F."/>
            <person name="Baker D."/>
            <person name="Gharbi K."/>
            <person name="Hall N."/>
            <person name="Watson M."/>
            <person name="Adriaenssens E.M."/>
            <person name="Foster-Nyarko E."/>
            <person name="Jarju S."/>
            <person name="Secka A."/>
            <person name="Antonio M."/>
            <person name="Oren A."/>
            <person name="Chaudhuri R."/>
            <person name="La Ragione R.M."/>
            <person name="Hildebrand F."/>
            <person name="Pallen M.J."/>
        </authorList>
    </citation>
    <scope>NUCLEOTIDE SEQUENCE [LARGE SCALE GENOMIC DNA]</scope>
    <source>
        <strain evidence="3 4">Sa3CVN1</strain>
    </source>
</reference>
<dbReference type="PANTHER" id="PTHR48081">
    <property type="entry name" value="AB HYDROLASE SUPERFAMILY PROTEIN C4A8.06C"/>
    <property type="match status" value="1"/>
</dbReference>
<keyword evidence="1 3" id="KW-0378">Hydrolase</keyword>